<dbReference type="InterPro" id="IPR010982">
    <property type="entry name" value="Lambda_DNA-bd_dom_sf"/>
</dbReference>
<evidence type="ECO:0000313" key="3">
    <source>
        <dbReference type="EMBL" id="MDT0567863.1"/>
    </source>
</evidence>
<keyword evidence="4" id="KW-1185">Reference proteome</keyword>
<accession>A0ABU2YU64</accession>
<feature type="region of interest" description="Disordered" evidence="1">
    <location>
        <begin position="1"/>
        <end position="23"/>
    </location>
</feature>
<name>A0ABU2YU64_9ACTN</name>
<feature type="compositionally biased region" description="Basic and acidic residues" evidence="1">
    <location>
        <begin position="9"/>
        <end position="23"/>
    </location>
</feature>
<evidence type="ECO:0000256" key="1">
    <source>
        <dbReference type="SAM" id="MobiDB-lite"/>
    </source>
</evidence>
<evidence type="ECO:0000313" key="4">
    <source>
        <dbReference type="Proteomes" id="UP001180737"/>
    </source>
</evidence>
<reference evidence="3" key="1">
    <citation type="submission" date="2024-05" db="EMBL/GenBank/DDBJ databases">
        <title>30 novel species of actinomycetes from the DSMZ collection.</title>
        <authorList>
            <person name="Nouioui I."/>
        </authorList>
    </citation>
    <scope>NUCLEOTIDE SEQUENCE</scope>
    <source>
        <strain evidence="3">DSM 3412</strain>
    </source>
</reference>
<sequence>MTTAPSHSGEPDRPADDSTPKGEDLAALLLRLLPETQHTQKELATATGIKYTRLNQWLTGKRGTTRVETDELHRIADALAQWGADVTRKQIFEASGRPVPGRASEEREARLLKIYRALPDAQQRDVVKYAEAMAAVTRVS</sequence>
<dbReference type="Proteomes" id="UP001180737">
    <property type="component" value="Unassembled WGS sequence"/>
</dbReference>
<feature type="domain" description="HTH cro/C1-type" evidence="2">
    <location>
        <begin position="30"/>
        <end position="79"/>
    </location>
</feature>
<dbReference type="RefSeq" id="WP_033530596.1">
    <property type="nucleotide sequence ID" value="NZ_JAVRFJ010000007.1"/>
</dbReference>
<gene>
    <name evidence="3" type="ORF">RM704_10345</name>
</gene>
<dbReference type="SUPFAM" id="SSF47413">
    <property type="entry name" value="lambda repressor-like DNA-binding domains"/>
    <property type="match status" value="1"/>
</dbReference>
<dbReference type="InterPro" id="IPR001387">
    <property type="entry name" value="Cro/C1-type_HTH"/>
</dbReference>
<dbReference type="CDD" id="cd00093">
    <property type="entry name" value="HTH_XRE"/>
    <property type="match status" value="1"/>
</dbReference>
<proteinExistence type="predicted"/>
<organism evidence="3 4">
    <name type="scientific">Streptomyces gottesmaniae</name>
    <dbReference type="NCBI Taxonomy" id="3075518"/>
    <lineage>
        <taxon>Bacteria</taxon>
        <taxon>Bacillati</taxon>
        <taxon>Actinomycetota</taxon>
        <taxon>Actinomycetes</taxon>
        <taxon>Kitasatosporales</taxon>
        <taxon>Streptomycetaceae</taxon>
        <taxon>Streptomyces</taxon>
    </lineage>
</organism>
<dbReference type="Pfam" id="PF13443">
    <property type="entry name" value="HTH_26"/>
    <property type="match status" value="1"/>
</dbReference>
<protein>
    <submittedName>
        <fullName evidence="3">Helix-turn-helix domain-containing protein</fullName>
    </submittedName>
</protein>
<dbReference type="EMBL" id="JAVRFJ010000007">
    <property type="protein sequence ID" value="MDT0567863.1"/>
    <property type="molecule type" value="Genomic_DNA"/>
</dbReference>
<dbReference type="Gene3D" id="1.10.260.40">
    <property type="entry name" value="lambda repressor-like DNA-binding domains"/>
    <property type="match status" value="1"/>
</dbReference>
<evidence type="ECO:0000259" key="2">
    <source>
        <dbReference type="Pfam" id="PF13443"/>
    </source>
</evidence>
<comment type="caution">
    <text evidence="3">The sequence shown here is derived from an EMBL/GenBank/DDBJ whole genome shotgun (WGS) entry which is preliminary data.</text>
</comment>